<reference evidence="4 5" key="1">
    <citation type="submission" date="2024-01" db="EMBL/GenBank/DDBJ databases">
        <title>Sphingobacterium tenebrionis sp. nov., a novel endophyte isolated from tenebrio molitor intestines.</title>
        <authorList>
            <person name="Zhang C."/>
        </authorList>
    </citation>
    <scope>NUCLEOTIDE SEQUENCE [LARGE SCALE GENOMIC DNA]</scope>
    <source>
        <strain evidence="4 5">PU5-4</strain>
    </source>
</reference>
<evidence type="ECO:0000259" key="3">
    <source>
        <dbReference type="Pfam" id="PF02371"/>
    </source>
</evidence>
<gene>
    <name evidence="4" type="ORF">VJ786_16510</name>
</gene>
<feature type="region of interest" description="Disordered" evidence="1">
    <location>
        <begin position="242"/>
        <end position="261"/>
    </location>
</feature>
<dbReference type="RefSeq" id="WP_134777043.1">
    <property type="nucleotide sequence ID" value="NZ_JAYLLN010000074.1"/>
</dbReference>
<accession>A0ABU8IAS3</accession>
<proteinExistence type="predicted"/>
<evidence type="ECO:0000256" key="1">
    <source>
        <dbReference type="SAM" id="MobiDB-lite"/>
    </source>
</evidence>
<dbReference type="NCBIfam" id="NF033542">
    <property type="entry name" value="transpos_IS110"/>
    <property type="match status" value="1"/>
</dbReference>
<dbReference type="Proteomes" id="UP001363035">
    <property type="component" value="Unassembled WGS sequence"/>
</dbReference>
<dbReference type="Pfam" id="PF02371">
    <property type="entry name" value="Transposase_20"/>
    <property type="match status" value="1"/>
</dbReference>
<evidence type="ECO:0000313" key="4">
    <source>
        <dbReference type="EMBL" id="MEI5986510.1"/>
    </source>
</evidence>
<dbReference type="PANTHER" id="PTHR33055">
    <property type="entry name" value="TRANSPOSASE FOR INSERTION SEQUENCE ELEMENT IS1111A"/>
    <property type="match status" value="1"/>
</dbReference>
<sequence>MKIIHDHAAGIDIGSRRIFISVQGQEVVSFATFTRNFREALDYLLSHGVDTVAMEATGSYWFILYDILHAGGLDVWLVDGRQTKQVPGRKTDVKDCQWIQQLHSYGLLNRCFVAEGDQKEIRSYLRLREDLLRNAAMHVNHMQKALVEMNIRLPEVLSQIHGASGMAVIGAILSGERDPGVLLSLCHTRLRRTKSQEILAALEGFYTERGVFALRIAHEAYLFYMKQIAECDHKLEALLQKGGDGGKGTQSGPRKPIRHNRPDIRDLGAHLLDLFQGRDATILPGITDYTWMQIYSETGNDLERWATEKHFTSWLGLSPGQNSSGTSSRRVKRKGKPLTGQIFRVIAQGLLQSKKIAIGEFGRRLRARKGPMIAIKAMANKLAAQYWRLMVKGTTYVEQGVQTYETQLKKQKEKYLNRLALEFDMKLDKIH</sequence>
<feature type="domain" description="Transposase IS110-like N-terminal" evidence="2">
    <location>
        <begin position="9"/>
        <end position="149"/>
    </location>
</feature>
<dbReference type="PANTHER" id="PTHR33055:SF13">
    <property type="entry name" value="TRANSPOSASE"/>
    <property type="match status" value="1"/>
</dbReference>
<name>A0ABU8IAS3_9SPHI</name>
<keyword evidence="5" id="KW-1185">Reference proteome</keyword>
<dbReference type="InterPro" id="IPR002525">
    <property type="entry name" value="Transp_IS110-like_N"/>
</dbReference>
<evidence type="ECO:0000259" key="2">
    <source>
        <dbReference type="Pfam" id="PF01548"/>
    </source>
</evidence>
<dbReference type="InterPro" id="IPR003346">
    <property type="entry name" value="Transposase_20"/>
</dbReference>
<organism evidence="4 5">
    <name type="scientific">Sphingobacterium tenebrionis</name>
    <dbReference type="NCBI Taxonomy" id="3111775"/>
    <lineage>
        <taxon>Bacteria</taxon>
        <taxon>Pseudomonadati</taxon>
        <taxon>Bacteroidota</taxon>
        <taxon>Sphingobacteriia</taxon>
        <taxon>Sphingobacteriales</taxon>
        <taxon>Sphingobacteriaceae</taxon>
        <taxon>Sphingobacterium</taxon>
    </lineage>
</organism>
<dbReference type="EMBL" id="JAYLLN010000074">
    <property type="protein sequence ID" value="MEI5986510.1"/>
    <property type="molecule type" value="Genomic_DNA"/>
</dbReference>
<feature type="domain" description="Transposase IS116/IS110/IS902 C-terminal" evidence="3">
    <location>
        <begin position="283"/>
        <end position="339"/>
    </location>
</feature>
<protein>
    <submittedName>
        <fullName evidence="4">IS110 family transposase</fullName>
    </submittedName>
</protein>
<comment type="caution">
    <text evidence="4">The sequence shown here is derived from an EMBL/GenBank/DDBJ whole genome shotgun (WGS) entry which is preliminary data.</text>
</comment>
<evidence type="ECO:0000313" key="5">
    <source>
        <dbReference type="Proteomes" id="UP001363035"/>
    </source>
</evidence>
<dbReference type="InterPro" id="IPR047650">
    <property type="entry name" value="Transpos_IS110"/>
</dbReference>
<dbReference type="Pfam" id="PF01548">
    <property type="entry name" value="DEDD_Tnp_IS110"/>
    <property type="match status" value="1"/>
</dbReference>